<feature type="domain" description="Cyclic nucleotide-binding" evidence="4">
    <location>
        <begin position="33"/>
        <end position="122"/>
    </location>
</feature>
<evidence type="ECO:0000313" key="7">
    <source>
        <dbReference type="Proteomes" id="UP000183002"/>
    </source>
</evidence>
<evidence type="ECO:0000256" key="2">
    <source>
        <dbReference type="ARBA" id="ARBA00023125"/>
    </source>
</evidence>
<dbReference type="SMART" id="SM00100">
    <property type="entry name" value="cNMP"/>
    <property type="match status" value="1"/>
</dbReference>
<accession>A0A1H8HB72</accession>
<dbReference type="Gene3D" id="1.10.10.10">
    <property type="entry name" value="Winged helix-like DNA-binding domain superfamily/Winged helix DNA-binding domain"/>
    <property type="match status" value="1"/>
</dbReference>
<evidence type="ECO:0000256" key="1">
    <source>
        <dbReference type="ARBA" id="ARBA00023015"/>
    </source>
</evidence>
<dbReference type="STRING" id="1077947.SAMN05216227_101667"/>
<proteinExistence type="predicted"/>
<dbReference type="InterPro" id="IPR000595">
    <property type="entry name" value="cNMP-bd_dom"/>
</dbReference>
<dbReference type="EMBL" id="FOCO01000016">
    <property type="protein sequence ID" value="SEN53452.1"/>
    <property type="molecule type" value="Genomic_DNA"/>
</dbReference>
<dbReference type="InterPro" id="IPR050397">
    <property type="entry name" value="Env_Response_Regulators"/>
</dbReference>
<protein>
    <submittedName>
        <fullName evidence="6">cAMP-binding domain of CRP or a regulatory subunit of cAMP-dependent protein kinases</fullName>
    </submittedName>
</protein>
<dbReference type="InterPro" id="IPR018490">
    <property type="entry name" value="cNMP-bd_dom_sf"/>
</dbReference>
<dbReference type="GO" id="GO:0016301">
    <property type="term" value="F:kinase activity"/>
    <property type="evidence" value="ECO:0007669"/>
    <property type="project" value="UniProtKB-KW"/>
</dbReference>
<evidence type="ECO:0000313" key="6">
    <source>
        <dbReference type="EMBL" id="SEN53452.1"/>
    </source>
</evidence>
<dbReference type="Proteomes" id="UP000183002">
    <property type="component" value="Unassembled WGS sequence"/>
</dbReference>
<dbReference type="SUPFAM" id="SSF51206">
    <property type="entry name" value="cAMP-binding domain-like"/>
    <property type="match status" value="1"/>
</dbReference>
<keyword evidence="2" id="KW-0238">DNA-binding</keyword>
<dbReference type="InterPro" id="IPR012318">
    <property type="entry name" value="HTH_CRP"/>
</dbReference>
<keyword evidence="1" id="KW-0805">Transcription regulation</keyword>
<dbReference type="Pfam" id="PF13545">
    <property type="entry name" value="HTH_Crp_2"/>
    <property type="match status" value="1"/>
</dbReference>
<dbReference type="Gene3D" id="2.60.120.10">
    <property type="entry name" value="Jelly Rolls"/>
    <property type="match status" value="1"/>
</dbReference>
<dbReference type="Pfam" id="PF00027">
    <property type="entry name" value="cNMP_binding"/>
    <property type="match status" value="1"/>
</dbReference>
<gene>
    <name evidence="6" type="ORF">SAMN05216227_101667</name>
</gene>
<dbReference type="InterPro" id="IPR036390">
    <property type="entry name" value="WH_DNA-bd_sf"/>
</dbReference>
<feature type="domain" description="HTH crp-type" evidence="5">
    <location>
        <begin position="167"/>
        <end position="240"/>
    </location>
</feature>
<dbReference type="InterPro" id="IPR014710">
    <property type="entry name" value="RmlC-like_jellyroll"/>
</dbReference>
<dbReference type="PANTHER" id="PTHR24567">
    <property type="entry name" value="CRP FAMILY TRANSCRIPTIONAL REGULATORY PROTEIN"/>
    <property type="match status" value="1"/>
</dbReference>
<dbReference type="PROSITE" id="PS51063">
    <property type="entry name" value="HTH_CRP_2"/>
    <property type="match status" value="1"/>
</dbReference>
<dbReference type="CDD" id="cd00092">
    <property type="entry name" value="HTH_CRP"/>
    <property type="match status" value="1"/>
</dbReference>
<keyword evidence="6" id="KW-0418">Kinase</keyword>
<dbReference type="PRINTS" id="PR00034">
    <property type="entry name" value="HTHCRP"/>
</dbReference>
<dbReference type="GO" id="GO:0003677">
    <property type="term" value="F:DNA binding"/>
    <property type="evidence" value="ECO:0007669"/>
    <property type="project" value="UniProtKB-KW"/>
</dbReference>
<dbReference type="SUPFAM" id="SSF46785">
    <property type="entry name" value="Winged helix' DNA-binding domain"/>
    <property type="match status" value="1"/>
</dbReference>
<sequence length="249" mass="27753">MVTARRLCQNIGMKNATRPQSRLDASLLSDIPPFSKLDARQIREVLDFASTRRYDEGVAVFEEGHDADRFFMLLDGYIRVVRITPGGDQVIALHIPAGQLFGIARALGRTTYPATAITAAQSVVLSWPTRLWDSFLTQYDGFATETYKVVGERVGEMQSRILEMATQAVEQRIACALLRLINQTGRKVANGIEIDFPITRQDLSEMTGSTLHTVSRTLSAWEKMGMVESTRKRIVVLAPHRLVELSQAG</sequence>
<dbReference type="PANTHER" id="PTHR24567:SF28">
    <property type="entry name" value="LISTERIOLYSIN REGULATORY PROTEIN"/>
    <property type="match status" value="1"/>
</dbReference>
<evidence type="ECO:0000256" key="3">
    <source>
        <dbReference type="ARBA" id="ARBA00023163"/>
    </source>
</evidence>
<dbReference type="InterPro" id="IPR036388">
    <property type="entry name" value="WH-like_DNA-bd_sf"/>
</dbReference>
<dbReference type="PROSITE" id="PS50042">
    <property type="entry name" value="CNMP_BINDING_3"/>
    <property type="match status" value="1"/>
</dbReference>
<dbReference type="AlphaFoldDB" id="A0A1H8HB72"/>
<keyword evidence="3" id="KW-0804">Transcription</keyword>
<organism evidence="6 7">
    <name type="scientific">Pseudorhodobacter antarcticus</name>
    <dbReference type="NCBI Taxonomy" id="1077947"/>
    <lineage>
        <taxon>Bacteria</taxon>
        <taxon>Pseudomonadati</taxon>
        <taxon>Pseudomonadota</taxon>
        <taxon>Alphaproteobacteria</taxon>
        <taxon>Rhodobacterales</taxon>
        <taxon>Paracoccaceae</taxon>
        <taxon>Pseudorhodobacter</taxon>
    </lineage>
</organism>
<evidence type="ECO:0000259" key="4">
    <source>
        <dbReference type="PROSITE" id="PS50042"/>
    </source>
</evidence>
<keyword evidence="7" id="KW-1185">Reference proteome</keyword>
<dbReference type="CDD" id="cd00038">
    <property type="entry name" value="CAP_ED"/>
    <property type="match status" value="1"/>
</dbReference>
<keyword evidence="6" id="KW-0808">Transferase</keyword>
<reference evidence="6 7" key="1">
    <citation type="submission" date="2016-10" db="EMBL/GenBank/DDBJ databases">
        <authorList>
            <person name="de Groot N.N."/>
        </authorList>
    </citation>
    <scope>NUCLEOTIDE SEQUENCE [LARGE SCALE GENOMIC DNA]</scope>
    <source>
        <strain evidence="6 7">CGMCC 1.10836</strain>
    </source>
</reference>
<evidence type="ECO:0000259" key="5">
    <source>
        <dbReference type="PROSITE" id="PS51063"/>
    </source>
</evidence>
<dbReference type="GO" id="GO:0005829">
    <property type="term" value="C:cytosol"/>
    <property type="evidence" value="ECO:0007669"/>
    <property type="project" value="TreeGrafter"/>
</dbReference>
<dbReference type="GO" id="GO:0003700">
    <property type="term" value="F:DNA-binding transcription factor activity"/>
    <property type="evidence" value="ECO:0007669"/>
    <property type="project" value="TreeGrafter"/>
</dbReference>
<dbReference type="SMART" id="SM00419">
    <property type="entry name" value="HTH_CRP"/>
    <property type="match status" value="1"/>
</dbReference>
<name>A0A1H8HB72_9RHOB</name>